<protein>
    <submittedName>
        <fullName evidence="2">Uncharacterized protein</fullName>
    </submittedName>
</protein>
<dbReference type="Gramene" id="OGLUM07G15840.1">
    <property type="protein sequence ID" value="OGLUM07G15840.1"/>
    <property type="gene ID" value="OGLUM07G15840"/>
</dbReference>
<dbReference type="EnsemblPlants" id="OGLUM07G15840.1">
    <property type="protein sequence ID" value="OGLUM07G15840.1"/>
    <property type="gene ID" value="OGLUM07G15840"/>
</dbReference>
<feature type="compositionally biased region" description="Basic and acidic residues" evidence="1">
    <location>
        <begin position="165"/>
        <end position="176"/>
    </location>
</feature>
<dbReference type="AlphaFoldDB" id="A0A0E0AKI5"/>
<accession>A0A0E0AKI5</accession>
<keyword evidence="3" id="KW-1185">Reference proteome</keyword>
<evidence type="ECO:0000313" key="3">
    <source>
        <dbReference type="Proteomes" id="UP000026961"/>
    </source>
</evidence>
<feature type="region of interest" description="Disordered" evidence="1">
    <location>
        <begin position="1"/>
        <end position="25"/>
    </location>
</feature>
<reference evidence="2" key="2">
    <citation type="submission" date="2018-05" db="EMBL/GenBank/DDBJ databases">
        <title>OgluRS3 (Oryza glumaepatula Reference Sequence Version 3).</title>
        <authorList>
            <person name="Zhang J."/>
            <person name="Kudrna D."/>
            <person name="Lee S."/>
            <person name="Talag J."/>
            <person name="Welchert J."/>
            <person name="Wing R.A."/>
        </authorList>
    </citation>
    <scope>NUCLEOTIDE SEQUENCE [LARGE SCALE GENOMIC DNA]</scope>
</reference>
<organism evidence="2">
    <name type="scientific">Oryza glumipatula</name>
    <dbReference type="NCBI Taxonomy" id="40148"/>
    <lineage>
        <taxon>Eukaryota</taxon>
        <taxon>Viridiplantae</taxon>
        <taxon>Streptophyta</taxon>
        <taxon>Embryophyta</taxon>
        <taxon>Tracheophyta</taxon>
        <taxon>Spermatophyta</taxon>
        <taxon>Magnoliopsida</taxon>
        <taxon>Liliopsida</taxon>
        <taxon>Poales</taxon>
        <taxon>Poaceae</taxon>
        <taxon>BOP clade</taxon>
        <taxon>Oryzoideae</taxon>
        <taxon>Oryzeae</taxon>
        <taxon>Oryzinae</taxon>
        <taxon>Oryza</taxon>
    </lineage>
</organism>
<dbReference type="Proteomes" id="UP000026961">
    <property type="component" value="Chromosome 7"/>
</dbReference>
<evidence type="ECO:0000256" key="1">
    <source>
        <dbReference type="SAM" id="MobiDB-lite"/>
    </source>
</evidence>
<sequence length="256" mass="27012">MAGTSSRRKDNGGLVTERGGEEGEAAVAELVTSTGEEPVATAPTTKPWPWSASRHARQAAASADLLDPAAQPNAITALGRLGHYATVVPAIAAAAWITQPPLRPRLRPVPSKPMRKELGERVSSGSERINLNGELTMERLHRGEGVLRLLRTTASAAASLCVATRERRSSSGGHDEEPIEPATVQTEPPYVVSLPSGDTSTIGLGFNNAACIEQNSQGLGINHSKLITEFNSNSVSDVLRSWLGFDSESDTAADKS</sequence>
<reference evidence="2" key="1">
    <citation type="submission" date="2015-04" db="UniProtKB">
        <authorList>
            <consortium name="EnsemblPlants"/>
        </authorList>
    </citation>
    <scope>IDENTIFICATION</scope>
</reference>
<proteinExistence type="predicted"/>
<name>A0A0E0AKI5_9ORYZ</name>
<feature type="region of interest" description="Disordered" evidence="1">
    <location>
        <begin position="32"/>
        <end position="51"/>
    </location>
</feature>
<dbReference type="HOGENOM" id="CLU_1087323_0_0_1"/>
<evidence type="ECO:0000313" key="2">
    <source>
        <dbReference type="EnsemblPlants" id="OGLUM07G15840.1"/>
    </source>
</evidence>
<feature type="region of interest" description="Disordered" evidence="1">
    <location>
        <begin position="165"/>
        <end position="189"/>
    </location>
</feature>